<dbReference type="EMBL" id="AJWJ01000253">
    <property type="protein sequence ID" value="KAF2072722.1"/>
    <property type="molecule type" value="Genomic_DNA"/>
</dbReference>
<evidence type="ECO:0000256" key="3">
    <source>
        <dbReference type="ARBA" id="ARBA00022448"/>
    </source>
</evidence>
<keyword evidence="4 9" id="KW-0812">Transmembrane</keyword>
<keyword evidence="6" id="KW-0067">ATP-binding</keyword>
<dbReference type="InterPro" id="IPR026082">
    <property type="entry name" value="ABCA"/>
</dbReference>
<feature type="transmembrane region" description="Helical" evidence="9">
    <location>
        <begin position="351"/>
        <end position="374"/>
    </location>
</feature>
<evidence type="ECO:0000313" key="11">
    <source>
        <dbReference type="EMBL" id="KAF2072722.1"/>
    </source>
</evidence>
<dbReference type="Proteomes" id="UP000695562">
    <property type="component" value="Unassembled WGS sequence"/>
</dbReference>
<evidence type="ECO:0000256" key="8">
    <source>
        <dbReference type="ARBA" id="ARBA00023136"/>
    </source>
</evidence>
<evidence type="ECO:0000256" key="4">
    <source>
        <dbReference type="ARBA" id="ARBA00022692"/>
    </source>
</evidence>
<feature type="transmembrane region" description="Helical" evidence="9">
    <location>
        <begin position="380"/>
        <end position="398"/>
    </location>
</feature>
<evidence type="ECO:0000256" key="6">
    <source>
        <dbReference type="ARBA" id="ARBA00022840"/>
    </source>
</evidence>
<sequence length="866" mass="97955">MIGQKFNQFISIIKKNFILQSRQIKTNVFQAIFPVLIILVIVILYQLTLSFERAQNEQARENNGNYVYQPFIYWSRNYSTTYTNNIPAKYGVVVPPTTDGSLPVGDNNSGLLSFLPQLLYSYPYNTYAENGSYIGTNTINYSLPIYEFYPNPKAVENNIVSFFQENNGKDLNESWYYQPENIPDYQGVYFNDYTATNLDYTLENFISAFSYSSLYRSGFLNNEGSYGWLLMNFINNAYLKVHTNQTYHYDATMAYFNMPSSNFNITVPTYFITVYLLPTGICFIFAVFVHNLVSEKHEKHTTLMNLMGLKPWLYVAANATFFFCLYGIVMFLILLIGVAGGVPMFRAGFGYLFVLFLVFGFALISFAFFFSAFFWNPKPAVIISYIAMLILPSMAGNIDLFTYNAELQSFAYLIFPPFAFEHGLFILAVVQTDQVSQYGYLLNGPGISQFSQVILALIIEAIGFMILGIYLNNVLPKEHGYSYPILYPFIQLKEYFSSSSSKDGKKGTEKTPLLSSPDSGFVTINLDEKEDSDCKVERSIAQVDSDEYILRAVNLKKIYNRDGLTKEALVNFCLLGKKGEILGLLGPNGAGKSTFIHLLCGMYTPTSGEAYIGGYRITDQMDKVYSIINFCSQHDILFEDLSITEHLEFYIDLKLGHSGIDRKAHVIDILSKVKLLEHSGKLVRELSGGQKRRVSIAISLIGDNKLILLDEPTSGLDPETRRSIWDIIESVKHDKTILITTHNMEEADTLCSKIAIVASGRLQCVGSPIHLKTKFGSGFRIDISSFNTQNNDYIIKTITATVPEAQLQESINDEEISFLVPKTADISRLFDLFAQKEQIGIKDWGISQSSLEEVFMKIVETEEIVK</sequence>
<dbReference type="CDD" id="cd03263">
    <property type="entry name" value="ABC_subfamily_A"/>
    <property type="match status" value="1"/>
</dbReference>
<dbReference type="PANTHER" id="PTHR19229">
    <property type="entry name" value="ATP-BINDING CASSETTE TRANSPORTER SUBFAMILY A ABCA"/>
    <property type="match status" value="1"/>
</dbReference>
<reference evidence="11" key="1">
    <citation type="submission" date="2020-01" db="EMBL/GenBank/DDBJ databases">
        <title>Development of genomics and gene disruption for Polysphondylium violaceum indicates a role for the polyketide synthase stlB in stalk morphogenesis.</title>
        <authorList>
            <person name="Narita B."/>
            <person name="Kawabe Y."/>
            <person name="Kin K."/>
            <person name="Saito T."/>
            <person name="Gibbs R."/>
            <person name="Kuspa A."/>
            <person name="Muzny D."/>
            <person name="Queller D."/>
            <person name="Richards S."/>
            <person name="Strassman J."/>
            <person name="Sucgang R."/>
            <person name="Worley K."/>
            <person name="Schaap P."/>
        </authorList>
    </citation>
    <scope>NUCLEOTIDE SEQUENCE</scope>
    <source>
        <strain evidence="11">QSvi11</strain>
    </source>
</reference>
<dbReference type="OrthoDB" id="18054at2759"/>
<evidence type="ECO:0000256" key="7">
    <source>
        <dbReference type="ARBA" id="ARBA00022989"/>
    </source>
</evidence>
<comment type="subcellular location">
    <subcellularLocation>
        <location evidence="1">Membrane</location>
        <topology evidence="1">Multi-pass membrane protein</topology>
    </subcellularLocation>
</comment>
<evidence type="ECO:0000259" key="10">
    <source>
        <dbReference type="PROSITE" id="PS50893"/>
    </source>
</evidence>
<dbReference type="PROSITE" id="PS50893">
    <property type="entry name" value="ABC_TRANSPORTER_2"/>
    <property type="match status" value="1"/>
</dbReference>
<dbReference type="AlphaFoldDB" id="A0A8J4V3M9"/>
<dbReference type="InterPro" id="IPR003593">
    <property type="entry name" value="AAA+_ATPase"/>
</dbReference>
<evidence type="ECO:0000256" key="2">
    <source>
        <dbReference type="ARBA" id="ARBA00008869"/>
    </source>
</evidence>
<feature type="transmembrane region" description="Helical" evidence="9">
    <location>
        <begin position="28"/>
        <end position="47"/>
    </location>
</feature>
<accession>A0A8J4V3M9</accession>
<dbReference type="GO" id="GO:0016020">
    <property type="term" value="C:membrane"/>
    <property type="evidence" value="ECO:0007669"/>
    <property type="project" value="UniProtKB-SubCell"/>
</dbReference>
<protein>
    <recommendedName>
        <fullName evidence="10">ABC transporter domain-containing protein</fullName>
    </recommendedName>
</protein>
<dbReference type="InterPro" id="IPR017871">
    <property type="entry name" value="ABC_transporter-like_CS"/>
</dbReference>
<dbReference type="SUPFAM" id="SSF52540">
    <property type="entry name" value="P-loop containing nucleoside triphosphate hydrolases"/>
    <property type="match status" value="1"/>
</dbReference>
<dbReference type="InterPro" id="IPR027417">
    <property type="entry name" value="P-loop_NTPase"/>
</dbReference>
<dbReference type="InterPro" id="IPR013525">
    <property type="entry name" value="ABC2_TM"/>
</dbReference>
<keyword evidence="8 9" id="KW-0472">Membrane</keyword>
<keyword evidence="5" id="KW-0547">Nucleotide-binding</keyword>
<dbReference type="InterPro" id="IPR003439">
    <property type="entry name" value="ABC_transporter-like_ATP-bd"/>
</dbReference>
<evidence type="ECO:0000256" key="1">
    <source>
        <dbReference type="ARBA" id="ARBA00004141"/>
    </source>
</evidence>
<organism evidence="11 12">
    <name type="scientific">Polysphondylium violaceum</name>
    <dbReference type="NCBI Taxonomy" id="133409"/>
    <lineage>
        <taxon>Eukaryota</taxon>
        <taxon>Amoebozoa</taxon>
        <taxon>Evosea</taxon>
        <taxon>Eumycetozoa</taxon>
        <taxon>Dictyostelia</taxon>
        <taxon>Dictyosteliales</taxon>
        <taxon>Dictyosteliaceae</taxon>
        <taxon>Polysphondylium</taxon>
    </lineage>
</organism>
<dbReference type="SMART" id="SM00382">
    <property type="entry name" value="AAA"/>
    <property type="match status" value="1"/>
</dbReference>
<dbReference type="PROSITE" id="PS00211">
    <property type="entry name" value="ABC_TRANSPORTER_1"/>
    <property type="match status" value="1"/>
</dbReference>
<evidence type="ECO:0000256" key="5">
    <source>
        <dbReference type="ARBA" id="ARBA00022741"/>
    </source>
</evidence>
<dbReference type="Gene3D" id="3.40.50.300">
    <property type="entry name" value="P-loop containing nucleotide triphosphate hydrolases"/>
    <property type="match status" value="1"/>
</dbReference>
<dbReference type="Pfam" id="PF12698">
    <property type="entry name" value="ABC2_membrane_3"/>
    <property type="match status" value="1"/>
</dbReference>
<keyword evidence="3" id="KW-0813">Transport</keyword>
<name>A0A8J4V3M9_9MYCE</name>
<proteinExistence type="inferred from homology"/>
<feature type="transmembrane region" description="Helical" evidence="9">
    <location>
        <begin position="312"/>
        <end position="339"/>
    </location>
</feature>
<evidence type="ECO:0000313" key="12">
    <source>
        <dbReference type="Proteomes" id="UP000695562"/>
    </source>
</evidence>
<dbReference type="GO" id="GO:0140359">
    <property type="term" value="F:ABC-type transporter activity"/>
    <property type="evidence" value="ECO:0007669"/>
    <property type="project" value="InterPro"/>
</dbReference>
<feature type="transmembrane region" description="Helical" evidence="9">
    <location>
        <begin position="450"/>
        <end position="471"/>
    </location>
</feature>
<evidence type="ECO:0000256" key="9">
    <source>
        <dbReference type="SAM" id="Phobius"/>
    </source>
</evidence>
<dbReference type="GO" id="GO:0005524">
    <property type="term" value="F:ATP binding"/>
    <property type="evidence" value="ECO:0007669"/>
    <property type="project" value="UniProtKB-KW"/>
</dbReference>
<keyword evidence="12" id="KW-1185">Reference proteome</keyword>
<dbReference type="GO" id="GO:0016887">
    <property type="term" value="F:ATP hydrolysis activity"/>
    <property type="evidence" value="ECO:0007669"/>
    <property type="project" value="InterPro"/>
</dbReference>
<gene>
    <name evidence="11" type="ORF">CYY_005963</name>
</gene>
<dbReference type="FunFam" id="3.40.50.300:FF:000335">
    <property type="entry name" value="ATP binding cassette subfamily A member 5"/>
    <property type="match status" value="1"/>
</dbReference>
<comment type="similarity">
    <text evidence="2">Belongs to the ABC transporter superfamily. ABCA family.</text>
</comment>
<feature type="domain" description="ABC transporter" evidence="10">
    <location>
        <begin position="550"/>
        <end position="784"/>
    </location>
</feature>
<dbReference type="Pfam" id="PF00005">
    <property type="entry name" value="ABC_tran"/>
    <property type="match status" value="1"/>
</dbReference>
<feature type="transmembrane region" description="Helical" evidence="9">
    <location>
        <begin position="410"/>
        <end position="430"/>
    </location>
</feature>
<keyword evidence="7 9" id="KW-1133">Transmembrane helix</keyword>
<dbReference type="GO" id="GO:0005319">
    <property type="term" value="F:lipid transporter activity"/>
    <property type="evidence" value="ECO:0007669"/>
    <property type="project" value="TreeGrafter"/>
</dbReference>
<comment type="caution">
    <text evidence="11">The sequence shown here is derived from an EMBL/GenBank/DDBJ whole genome shotgun (WGS) entry which is preliminary data.</text>
</comment>
<feature type="transmembrane region" description="Helical" evidence="9">
    <location>
        <begin position="270"/>
        <end position="292"/>
    </location>
</feature>
<dbReference type="GO" id="GO:0030587">
    <property type="term" value="P:sorocarp development"/>
    <property type="evidence" value="ECO:0007669"/>
    <property type="project" value="UniProtKB-ARBA"/>
</dbReference>